<dbReference type="Gene3D" id="3.30.70.2660">
    <property type="match status" value="1"/>
</dbReference>
<dbReference type="RefSeq" id="WP_141924155.1">
    <property type="nucleotide sequence ID" value="NZ_VFQC01000001.1"/>
</dbReference>
<keyword evidence="4" id="KW-1185">Reference proteome</keyword>
<feature type="region of interest" description="Disordered" evidence="2">
    <location>
        <begin position="77"/>
        <end position="97"/>
    </location>
</feature>
<organism evidence="3 4">
    <name type="scientific">Haloactinospora alba</name>
    <dbReference type="NCBI Taxonomy" id="405555"/>
    <lineage>
        <taxon>Bacteria</taxon>
        <taxon>Bacillati</taxon>
        <taxon>Actinomycetota</taxon>
        <taxon>Actinomycetes</taxon>
        <taxon>Streptosporangiales</taxon>
        <taxon>Nocardiopsidaceae</taxon>
        <taxon>Haloactinospora</taxon>
    </lineage>
</organism>
<protein>
    <submittedName>
        <fullName evidence="3">CRISPR system Cascade subunit CasD</fullName>
    </submittedName>
</protein>
<evidence type="ECO:0000256" key="1">
    <source>
        <dbReference type="ARBA" id="ARBA00023118"/>
    </source>
</evidence>
<dbReference type="GO" id="GO:0043571">
    <property type="term" value="P:maintenance of CRISPR repeat elements"/>
    <property type="evidence" value="ECO:0007669"/>
    <property type="project" value="InterPro"/>
</dbReference>
<comment type="caution">
    <text evidence="3">The sequence shown here is derived from an EMBL/GenBank/DDBJ whole genome shotgun (WGS) entry which is preliminary data.</text>
</comment>
<dbReference type="InterPro" id="IPR013422">
    <property type="entry name" value="CRISPR-assoc_prot_Cas5_N"/>
</dbReference>
<accession>A0A543NLK0</accession>
<dbReference type="NCBIfam" id="TIGR02593">
    <property type="entry name" value="CRISPR_cas5"/>
    <property type="match status" value="1"/>
</dbReference>
<proteinExistence type="predicted"/>
<dbReference type="OrthoDB" id="3189549at2"/>
<dbReference type="GO" id="GO:0051607">
    <property type="term" value="P:defense response to virus"/>
    <property type="evidence" value="ECO:0007669"/>
    <property type="project" value="UniProtKB-KW"/>
</dbReference>
<evidence type="ECO:0000313" key="4">
    <source>
        <dbReference type="Proteomes" id="UP000317422"/>
    </source>
</evidence>
<reference evidence="3 4" key="1">
    <citation type="submission" date="2019-06" db="EMBL/GenBank/DDBJ databases">
        <title>Sequencing the genomes of 1000 actinobacteria strains.</title>
        <authorList>
            <person name="Klenk H.-P."/>
        </authorList>
    </citation>
    <scope>NUCLEOTIDE SEQUENCE [LARGE SCALE GENOMIC DNA]</scope>
    <source>
        <strain evidence="3 4">DSM 45015</strain>
    </source>
</reference>
<dbReference type="NCBIfam" id="TIGR01868">
    <property type="entry name" value="casD_Cas5e"/>
    <property type="match status" value="1"/>
</dbReference>
<dbReference type="CDD" id="cd09645">
    <property type="entry name" value="Cas5_I-E"/>
    <property type="match status" value="1"/>
</dbReference>
<gene>
    <name evidence="3" type="ORF">FHX37_2670</name>
</gene>
<evidence type="ECO:0000256" key="2">
    <source>
        <dbReference type="SAM" id="MobiDB-lite"/>
    </source>
</evidence>
<evidence type="ECO:0000313" key="3">
    <source>
        <dbReference type="EMBL" id="TQN32692.1"/>
    </source>
</evidence>
<dbReference type="AlphaFoldDB" id="A0A543NLK0"/>
<sequence length="257" mass="28088">MSGLVLRLAGPMQSWGEHSAFGHRDTQPHPTRSGLIGLLAATRGIPRGGDLGDYDTVSFTVRIDRPGDRHVDYHTVGGGLPPKRTVPTAEGKRRGKKQATVQTWRSYLAGAVFTVAVTGPDAVIDITAAALQRPHWQPYLGRRAFVPDQPMLLRHGLADAVAELKQRVPLPPARPERQKIDFVHEADAFQNPGAGTERTRAVLNDVPVPAGPAGGIERSFTFREVLITPEPVPDELRNSRAGTYRKELMDYMKGGTR</sequence>
<dbReference type="GO" id="GO:0003723">
    <property type="term" value="F:RNA binding"/>
    <property type="evidence" value="ECO:0007669"/>
    <property type="project" value="InterPro"/>
</dbReference>
<dbReference type="EMBL" id="VFQC01000001">
    <property type="protein sequence ID" value="TQN32692.1"/>
    <property type="molecule type" value="Genomic_DNA"/>
</dbReference>
<dbReference type="InterPro" id="IPR021124">
    <property type="entry name" value="CRISPR-assoc_prot_Cas5"/>
</dbReference>
<keyword evidence="1" id="KW-0051">Antiviral defense</keyword>
<dbReference type="Pfam" id="PF09704">
    <property type="entry name" value="Cas_Cas5d"/>
    <property type="match status" value="1"/>
</dbReference>
<dbReference type="InterPro" id="IPR010147">
    <property type="entry name" value="CRISPR-assoc_prot_CasD"/>
</dbReference>
<dbReference type="Proteomes" id="UP000317422">
    <property type="component" value="Unassembled WGS sequence"/>
</dbReference>
<name>A0A543NLK0_9ACTN</name>